<dbReference type="Proteomes" id="UP001159405">
    <property type="component" value="Unassembled WGS sequence"/>
</dbReference>
<evidence type="ECO:0000313" key="3">
    <source>
        <dbReference type="EMBL" id="CAH3187925.1"/>
    </source>
</evidence>
<feature type="compositionally biased region" description="Low complexity" evidence="2">
    <location>
        <begin position="277"/>
        <end position="309"/>
    </location>
</feature>
<name>A0ABN8S9H9_9CNID</name>
<keyword evidence="1" id="KW-0175">Coiled coil</keyword>
<feature type="coiled-coil region" evidence="1">
    <location>
        <begin position="9"/>
        <end position="36"/>
    </location>
</feature>
<protein>
    <submittedName>
        <fullName evidence="3">Uncharacterized protein</fullName>
    </submittedName>
</protein>
<feature type="compositionally biased region" description="Low complexity" evidence="2">
    <location>
        <begin position="355"/>
        <end position="372"/>
    </location>
</feature>
<accession>A0ABN8S9H9</accession>
<gene>
    <name evidence="3" type="ORF">PLOB_00038558</name>
</gene>
<organism evidence="3 4">
    <name type="scientific">Porites lobata</name>
    <dbReference type="NCBI Taxonomy" id="104759"/>
    <lineage>
        <taxon>Eukaryota</taxon>
        <taxon>Metazoa</taxon>
        <taxon>Cnidaria</taxon>
        <taxon>Anthozoa</taxon>
        <taxon>Hexacorallia</taxon>
        <taxon>Scleractinia</taxon>
        <taxon>Fungiina</taxon>
        <taxon>Poritidae</taxon>
        <taxon>Porites</taxon>
    </lineage>
</organism>
<feature type="compositionally biased region" description="Polar residues" evidence="2">
    <location>
        <begin position="315"/>
        <end position="343"/>
    </location>
</feature>
<reference evidence="3 4" key="1">
    <citation type="submission" date="2022-05" db="EMBL/GenBank/DDBJ databases">
        <authorList>
            <consortium name="Genoscope - CEA"/>
            <person name="William W."/>
        </authorList>
    </citation>
    <scope>NUCLEOTIDE SEQUENCE [LARGE SCALE GENOMIC DNA]</scope>
</reference>
<proteinExistence type="predicted"/>
<evidence type="ECO:0000256" key="2">
    <source>
        <dbReference type="SAM" id="MobiDB-lite"/>
    </source>
</evidence>
<comment type="caution">
    <text evidence="3">The sequence shown here is derived from an EMBL/GenBank/DDBJ whole genome shotgun (WGS) entry which is preliminary data.</text>
</comment>
<keyword evidence="4" id="KW-1185">Reference proteome</keyword>
<sequence length="403" mass="44211">MGDECVVLLERVLAENNRLREAMEERDAENQRLLKKLCSKLDGENADPVMPRTKNNRKRTRNVIITQQCRQDFRKMYKILAGNGTFQGFVVSESFTAEENQTVTKTVIDAVLADHGGDKCPWSAAELRGAASTYFKSIKDSSVRAKKGKLEAHTLLCRRQGRMRDKVQRRLSILAKMPWSTEKKIEIQKVIGSLEYTSSDESDLSEDEDGNVIVSAYLVKKLPWERSALTNVKRKLDSSYIKNLTRQSRANFVARKPHPSSSTRRPPFEGLGWAVRLPSTTSTSNSSSTGSSAPLTPSTTTGATVSTSNRAPGTAPTTPSTNNRVPTTPSTSNRALGTTSTGNRPPARPPTTNKAPGTTPTPRATSTPRTGSSLVPRVTTPRTTLGSKKLKKTTKDNVSSPEY</sequence>
<evidence type="ECO:0000256" key="1">
    <source>
        <dbReference type="SAM" id="Coils"/>
    </source>
</evidence>
<feature type="region of interest" description="Disordered" evidence="2">
    <location>
        <begin position="251"/>
        <end position="403"/>
    </location>
</feature>
<evidence type="ECO:0000313" key="4">
    <source>
        <dbReference type="Proteomes" id="UP001159405"/>
    </source>
</evidence>
<dbReference type="EMBL" id="CALNXK010000578">
    <property type="protein sequence ID" value="CAH3187925.1"/>
    <property type="molecule type" value="Genomic_DNA"/>
</dbReference>